<protein>
    <submittedName>
        <fullName evidence="2">Uncharacterized protein</fullName>
    </submittedName>
</protein>
<name>A0A0C9VF35_SPHS4</name>
<sequence>MNCWIAVILLFTFKLVHVPGKDHAGPDGLSRRRAEERDVEERDDGWVDEALGLGVWINSWMERDGLNGTAEEDHWMSSVNTKSHSFSLTALAAETIGEIPRTQDDIHLDYELVSIFQFLTTTQKPQDLDEKTTKRFIQQAMKFFIKEEKLWQRNSEGCHQLVILSLEKRLGLITQAHDQLGHKQMFSTR</sequence>
<organism evidence="2 3">
    <name type="scientific">Sphaerobolus stellatus (strain SS14)</name>
    <dbReference type="NCBI Taxonomy" id="990650"/>
    <lineage>
        <taxon>Eukaryota</taxon>
        <taxon>Fungi</taxon>
        <taxon>Dikarya</taxon>
        <taxon>Basidiomycota</taxon>
        <taxon>Agaricomycotina</taxon>
        <taxon>Agaricomycetes</taxon>
        <taxon>Phallomycetidae</taxon>
        <taxon>Geastrales</taxon>
        <taxon>Sphaerobolaceae</taxon>
        <taxon>Sphaerobolus</taxon>
    </lineage>
</organism>
<evidence type="ECO:0000313" key="2">
    <source>
        <dbReference type="EMBL" id="KIJ39987.1"/>
    </source>
</evidence>
<dbReference type="HOGENOM" id="CLU_102427_0_0_1"/>
<dbReference type="AlphaFoldDB" id="A0A0C9VF35"/>
<gene>
    <name evidence="2" type="ORF">M422DRAFT_257299</name>
</gene>
<feature type="chain" id="PRO_5002221609" evidence="1">
    <location>
        <begin position="21"/>
        <end position="189"/>
    </location>
</feature>
<accession>A0A0C9VF35</accession>
<dbReference type="Proteomes" id="UP000054279">
    <property type="component" value="Unassembled WGS sequence"/>
</dbReference>
<keyword evidence="3" id="KW-1185">Reference proteome</keyword>
<evidence type="ECO:0000313" key="3">
    <source>
        <dbReference type="Proteomes" id="UP000054279"/>
    </source>
</evidence>
<dbReference type="EMBL" id="KN837148">
    <property type="protein sequence ID" value="KIJ39987.1"/>
    <property type="molecule type" value="Genomic_DNA"/>
</dbReference>
<keyword evidence="1" id="KW-0732">Signal</keyword>
<dbReference type="OrthoDB" id="2691655at2759"/>
<reference evidence="2 3" key="1">
    <citation type="submission" date="2014-06" db="EMBL/GenBank/DDBJ databases">
        <title>Evolutionary Origins and Diversification of the Mycorrhizal Mutualists.</title>
        <authorList>
            <consortium name="DOE Joint Genome Institute"/>
            <consortium name="Mycorrhizal Genomics Consortium"/>
            <person name="Kohler A."/>
            <person name="Kuo A."/>
            <person name="Nagy L.G."/>
            <person name="Floudas D."/>
            <person name="Copeland A."/>
            <person name="Barry K.W."/>
            <person name="Cichocki N."/>
            <person name="Veneault-Fourrey C."/>
            <person name="LaButti K."/>
            <person name="Lindquist E.A."/>
            <person name="Lipzen A."/>
            <person name="Lundell T."/>
            <person name="Morin E."/>
            <person name="Murat C."/>
            <person name="Riley R."/>
            <person name="Ohm R."/>
            <person name="Sun H."/>
            <person name="Tunlid A."/>
            <person name="Henrissat B."/>
            <person name="Grigoriev I.V."/>
            <person name="Hibbett D.S."/>
            <person name="Martin F."/>
        </authorList>
    </citation>
    <scope>NUCLEOTIDE SEQUENCE [LARGE SCALE GENOMIC DNA]</scope>
    <source>
        <strain evidence="2 3">SS14</strain>
    </source>
</reference>
<evidence type="ECO:0000256" key="1">
    <source>
        <dbReference type="SAM" id="SignalP"/>
    </source>
</evidence>
<feature type="signal peptide" evidence="1">
    <location>
        <begin position="1"/>
        <end position="20"/>
    </location>
</feature>
<proteinExistence type="predicted"/>